<keyword evidence="2" id="KW-1185">Reference proteome</keyword>
<dbReference type="RefSeq" id="WP_254024915.1">
    <property type="nucleotide sequence ID" value="NZ_CAKXZS010000014.1"/>
</dbReference>
<protein>
    <submittedName>
        <fullName evidence="1">Uncharacterized protein</fullName>
    </submittedName>
</protein>
<sequence length="74" mass="8301">MTVTDRDLNPIDPEYLRTAFIVAPGERLHRLLARLSDSYIDDLSDDLIEGLERTLDAHRICHADGAKFGSKPHG</sequence>
<organism evidence="1 2">
    <name type="scientific">Mesorhizobium ventifaucium</name>
    <dbReference type="NCBI Taxonomy" id="666020"/>
    <lineage>
        <taxon>Bacteria</taxon>
        <taxon>Pseudomonadati</taxon>
        <taxon>Pseudomonadota</taxon>
        <taxon>Alphaproteobacteria</taxon>
        <taxon>Hyphomicrobiales</taxon>
        <taxon>Phyllobacteriaceae</taxon>
        <taxon>Mesorhizobium</taxon>
    </lineage>
</organism>
<reference evidence="1" key="1">
    <citation type="submission" date="2022-03" db="EMBL/GenBank/DDBJ databases">
        <authorList>
            <person name="Brunel B."/>
        </authorList>
    </citation>
    <scope>NUCLEOTIDE SEQUENCE</scope>
    <source>
        <strain evidence="1">STM4922sample</strain>
    </source>
</reference>
<comment type="caution">
    <text evidence="1">The sequence shown here is derived from an EMBL/GenBank/DDBJ whole genome shotgun (WGS) entry which is preliminary data.</text>
</comment>
<name>A0ABN8JLV4_9HYPH</name>
<gene>
    <name evidence="1" type="ORF">MES4922_210093</name>
</gene>
<dbReference type="Proteomes" id="UP001152604">
    <property type="component" value="Unassembled WGS sequence"/>
</dbReference>
<evidence type="ECO:0000313" key="2">
    <source>
        <dbReference type="Proteomes" id="UP001152604"/>
    </source>
</evidence>
<evidence type="ECO:0000313" key="1">
    <source>
        <dbReference type="EMBL" id="CAH2399104.1"/>
    </source>
</evidence>
<proteinExistence type="predicted"/>
<accession>A0ABN8JLV4</accession>
<dbReference type="EMBL" id="CAKXZS010000014">
    <property type="protein sequence ID" value="CAH2399104.1"/>
    <property type="molecule type" value="Genomic_DNA"/>
</dbReference>